<dbReference type="SMART" id="SM00757">
    <property type="entry name" value="CRA"/>
    <property type="match status" value="1"/>
</dbReference>
<keyword evidence="1" id="KW-0732">Signal</keyword>
<feature type="signal peptide" evidence="1">
    <location>
        <begin position="1"/>
        <end position="20"/>
    </location>
</feature>
<sequence>MVILTLIVYLCTEWNQQANSDHEVRPCRSSNTSSPWVVLIHFSYIICRTIARDDWEETLAGVHVDKDDLNRLVMDYLVIEGFKDAAQNFARESGLTPSIDLDSIEYRMGIKNAIQRGDVEEAITKVNDLNPEILDQNPSLFFHLQQQRMIEYIRRGQVSEALNFAQQELAPRGEENPVFLAELERTMALLAFDTSFRGTTGSETSDSTNAIPAHIQELLLPSQRQRTAGQLNSAILISQSHGKDPKLPNLLRMMVWGESLLEQRADFPKLDVTKLLLQTQSAQESSSGRVSEAGDGMLI</sequence>
<dbReference type="PROSITE" id="PS50897">
    <property type="entry name" value="CTLH"/>
    <property type="match status" value="1"/>
</dbReference>
<dbReference type="OrthoDB" id="2415936at2759"/>
<gene>
    <name evidence="3" type="ORF">CROQUDRAFT_40748</name>
</gene>
<dbReference type="SMART" id="SM00668">
    <property type="entry name" value="CTLH"/>
    <property type="match status" value="1"/>
</dbReference>
<dbReference type="InterPro" id="IPR006594">
    <property type="entry name" value="LisH"/>
</dbReference>
<dbReference type="EMBL" id="MU167233">
    <property type="protein sequence ID" value="KAG0148818.1"/>
    <property type="molecule type" value="Genomic_DNA"/>
</dbReference>
<proteinExistence type="predicted"/>
<dbReference type="Pfam" id="PF10607">
    <property type="entry name" value="CTLH"/>
    <property type="match status" value="1"/>
</dbReference>
<protein>
    <recommendedName>
        <fullName evidence="2">CTLH domain-containing protein</fullName>
    </recommendedName>
</protein>
<keyword evidence="4" id="KW-1185">Reference proteome</keyword>
<dbReference type="PROSITE" id="PS50896">
    <property type="entry name" value="LISH"/>
    <property type="match status" value="1"/>
</dbReference>
<name>A0A9P6NRA5_9BASI</name>
<dbReference type="Proteomes" id="UP000886653">
    <property type="component" value="Unassembled WGS sequence"/>
</dbReference>
<evidence type="ECO:0000256" key="1">
    <source>
        <dbReference type="SAM" id="SignalP"/>
    </source>
</evidence>
<feature type="chain" id="PRO_5040184104" description="CTLH domain-containing protein" evidence="1">
    <location>
        <begin position="21"/>
        <end position="299"/>
    </location>
</feature>
<organism evidence="3 4">
    <name type="scientific">Cronartium quercuum f. sp. fusiforme G11</name>
    <dbReference type="NCBI Taxonomy" id="708437"/>
    <lineage>
        <taxon>Eukaryota</taxon>
        <taxon>Fungi</taxon>
        <taxon>Dikarya</taxon>
        <taxon>Basidiomycota</taxon>
        <taxon>Pucciniomycotina</taxon>
        <taxon>Pucciniomycetes</taxon>
        <taxon>Pucciniales</taxon>
        <taxon>Coleosporiaceae</taxon>
        <taxon>Cronartium</taxon>
    </lineage>
</organism>
<comment type="caution">
    <text evidence="3">The sequence shown here is derived from an EMBL/GenBank/DDBJ whole genome shotgun (WGS) entry which is preliminary data.</text>
</comment>
<dbReference type="InterPro" id="IPR024964">
    <property type="entry name" value="CTLH/CRA"/>
</dbReference>
<dbReference type="InterPro" id="IPR006595">
    <property type="entry name" value="CTLH_C"/>
</dbReference>
<reference evidence="3" key="1">
    <citation type="submission" date="2013-11" db="EMBL/GenBank/DDBJ databases">
        <title>Genome sequence of the fusiform rust pathogen reveals effectors for host alternation and coevolution with pine.</title>
        <authorList>
            <consortium name="DOE Joint Genome Institute"/>
            <person name="Smith K."/>
            <person name="Pendleton A."/>
            <person name="Kubisiak T."/>
            <person name="Anderson C."/>
            <person name="Salamov A."/>
            <person name="Aerts A."/>
            <person name="Riley R."/>
            <person name="Clum A."/>
            <person name="Lindquist E."/>
            <person name="Ence D."/>
            <person name="Campbell M."/>
            <person name="Kronenberg Z."/>
            <person name="Feau N."/>
            <person name="Dhillon B."/>
            <person name="Hamelin R."/>
            <person name="Burleigh J."/>
            <person name="Smith J."/>
            <person name="Yandell M."/>
            <person name="Nelson C."/>
            <person name="Grigoriev I."/>
            <person name="Davis J."/>
        </authorList>
    </citation>
    <scope>NUCLEOTIDE SEQUENCE</scope>
    <source>
        <strain evidence="3">G11</strain>
    </source>
</reference>
<dbReference type="PANTHER" id="PTHR12864">
    <property type="entry name" value="RAN BINDING PROTEIN 9-RELATED"/>
    <property type="match status" value="1"/>
</dbReference>
<dbReference type="SMART" id="SM00667">
    <property type="entry name" value="LisH"/>
    <property type="match status" value="1"/>
</dbReference>
<evidence type="ECO:0000313" key="4">
    <source>
        <dbReference type="Proteomes" id="UP000886653"/>
    </source>
</evidence>
<dbReference type="AlphaFoldDB" id="A0A9P6NRA5"/>
<accession>A0A9P6NRA5</accession>
<dbReference type="InterPro" id="IPR013144">
    <property type="entry name" value="CRA_dom"/>
</dbReference>
<evidence type="ECO:0000259" key="2">
    <source>
        <dbReference type="PROSITE" id="PS50897"/>
    </source>
</evidence>
<evidence type="ECO:0000313" key="3">
    <source>
        <dbReference type="EMBL" id="KAG0148818.1"/>
    </source>
</evidence>
<dbReference type="InterPro" id="IPR050618">
    <property type="entry name" value="Ubq-SigPath_Reg"/>
</dbReference>
<dbReference type="Pfam" id="PF08513">
    <property type="entry name" value="LisH"/>
    <property type="match status" value="1"/>
</dbReference>
<feature type="domain" description="CTLH" evidence="2">
    <location>
        <begin position="103"/>
        <end position="160"/>
    </location>
</feature>